<dbReference type="Gene3D" id="1.20.58.2130">
    <property type="match status" value="1"/>
</dbReference>
<feature type="domain" description="DNA replication regulator Sld3 C-terminal" evidence="2">
    <location>
        <begin position="707"/>
        <end position="971"/>
    </location>
</feature>
<comment type="caution">
    <text evidence="4">The sequence shown here is derived from an EMBL/GenBank/DDBJ whole genome shotgun (WGS) entry which is preliminary data.</text>
</comment>
<feature type="compositionally biased region" description="Low complexity" evidence="1">
    <location>
        <begin position="949"/>
        <end position="968"/>
    </location>
</feature>
<proteinExistence type="predicted"/>
<feature type="region of interest" description="Disordered" evidence="1">
    <location>
        <begin position="901"/>
        <end position="935"/>
    </location>
</feature>
<keyword evidence="5" id="KW-1185">Reference proteome</keyword>
<dbReference type="InterPro" id="IPR053919">
    <property type="entry name" value="Treslin_N"/>
</dbReference>
<dbReference type="Pfam" id="PF21854">
    <property type="entry name" value="Treslin_N"/>
    <property type="match status" value="1"/>
</dbReference>
<feature type="region of interest" description="Disordered" evidence="1">
    <location>
        <begin position="1026"/>
        <end position="1104"/>
    </location>
</feature>
<dbReference type="EMBL" id="MU620892">
    <property type="protein sequence ID" value="KAI8584515.1"/>
    <property type="molecule type" value="Genomic_DNA"/>
</dbReference>
<evidence type="ECO:0000256" key="1">
    <source>
        <dbReference type="SAM" id="MobiDB-lite"/>
    </source>
</evidence>
<name>A0AAD5ELF0_UMBRA</name>
<dbReference type="InterPro" id="IPR013948">
    <property type="entry name" value="DNA_replication_reg_Sld3_C"/>
</dbReference>
<feature type="compositionally biased region" description="Low complexity" evidence="1">
    <location>
        <begin position="1074"/>
        <end position="1088"/>
    </location>
</feature>
<evidence type="ECO:0008006" key="6">
    <source>
        <dbReference type="Google" id="ProtNLM"/>
    </source>
</evidence>
<reference evidence="4" key="1">
    <citation type="submission" date="2021-06" db="EMBL/GenBank/DDBJ databases">
        <authorList>
            <consortium name="DOE Joint Genome Institute"/>
            <person name="Mondo S.J."/>
            <person name="Amses K.R."/>
            <person name="Simmons D.R."/>
            <person name="Longcore J.E."/>
            <person name="Seto K."/>
            <person name="Alves G.H."/>
            <person name="Bonds A.E."/>
            <person name="Quandt C.A."/>
            <person name="Davis W.J."/>
            <person name="Chang Y."/>
            <person name="Letcher P.M."/>
            <person name="Powell M.J."/>
            <person name="Kuo A."/>
            <person name="Labutti K."/>
            <person name="Pangilinan J."/>
            <person name="Andreopoulos W."/>
            <person name="Tritt A."/>
            <person name="Riley R."/>
            <person name="Hundley H."/>
            <person name="Johnson J."/>
            <person name="Lipzen A."/>
            <person name="Barry K."/>
            <person name="Berbee M.L."/>
            <person name="Buchler N.E."/>
            <person name="Grigoriev I.V."/>
            <person name="Spatafora J.W."/>
            <person name="Stajich J.E."/>
            <person name="James T.Y."/>
        </authorList>
    </citation>
    <scope>NUCLEOTIDE SEQUENCE</scope>
    <source>
        <strain evidence="4">AG</strain>
    </source>
</reference>
<evidence type="ECO:0000313" key="5">
    <source>
        <dbReference type="Proteomes" id="UP001206595"/>
    </source>
</evidence>
<feature type="compositionally biased region" description="Polar residues" evidence="1">
    <location>
        <begin position="911"/>
        <end position="935"/>
    </location>
</feature>
<protein>
    <recommendedName>
        <fullName evidence="6">DNA replication regulator Sld3 C-terminal domain-containing protein</fullName>
    </recommendedName>
</protein>
<gene>
    <name evidence="4" type="ORF">K450DRAFT_216718</name>
</gene>
<evidence type="ECO:0000259" key="3">
    <source>
        <dbReference type="Pfam" id="PF21854"/>
    </source>
</evidence>
<dbReference type="AlphaFoldDB" id="A0AAD5ELF0"/>
<reference evidence="4" key="2">
    <citation type="journal article" date="2022" name="Proc. Natl. Acad. Sci. U.S.A.">
        <title>Diploid-dominant life cycles characterize the early evolution of Fungi.</title>
        <authorList>
            <person name="Amses K.R."/>
            <person name="Simmons D.R."/>
            <person name="Longcore J.E."/>
            <person name="Mondo S.J."/>
            <person name="Seto K."/>
            <person name="Jeronimo G.H."/>
            <person name="Bonds A.E."/>
            <person name="Quandt C.A."/>
            <person name="Davis W.J."/>
            <person name="Chang Y."/>
            <person name="Federici B.A."/>
            <person name="Kuo A."/>
            <person name="LaButti K."/>
            <person name="Pangilinan J."/>
            <person name="Andreopoulos W."/>
            <person name="Tritt A."/>
            <person name="Riley R."/>
            <person name="Hundley H."/>
            <person name="Johnson J."/>
            <person name="Lipzen A."/>
            <person name="Barry K."/>
            <person name="Lang B.F."/>
            <person name="Cuomo C.A."/>
            <person name="Buchler N.E."/>
            <person name="Grigoriev I.V."/>
            <person name="Spatafora J.W."/>
            <person name="Stajich J.E."/>
            <person name="James T.Y."/>
        </authorList>
    </citation>
    <scope>NUCLEOTIDE SEQUENCE</scope>
    <source>
        <strain evidence="4">AG</strain>
    </source>
</reference>
<accession>A0AAD5ELF0</accession>
<dbReference type="Pfam" id="PF08639">
    <property type="entry name" value="Sld3_STD"/>
    <property type="match status" value="1"/>
</dbReference>
<sequence length="1126" mass="127092">MDAAHSPISRRRSPPHVVFLVDTQLTENSNLSYEQQAIDIRFGILRVLLYFYTCIDRRMTWGYQFFDSENSSSTLRLQNHFQELSISALDAFFNAFTSELEISVSKQRDKLSSTPDDESPFARLKQALAQALSDFQWKDIDIAYLASPGRLRRTPRSMRQMRNGPLETRNHIYVISSIPQTYSDLMWYFHGRSETAVQTHLTREGDKMKIVKLMDNAAMEMRKTLWDGFIDHRIALNWMDLRSNQIEDLSGEGEDIQLFIGTSFQAIAKIFGGYLIPFSLLQQDRAERYGYSIQSILCHYTSKTIDTSSQFARNRKGTGNITKPSLYDITQGIQAVRNVAWTGDLILNEELLTQGVSKINLLVHNLLRPQLSNALIEMAGSEKDSVVSMEKRLQNITSMKGFLLLPAAYIPVKWQLSDSDKTAIPTGINEHFLCTFNHNGDRRALSEFETLISTMNQSNQVLIVRLEFQDIKMEGFEYAVIQPLAHLCATIGFLKCQTEELLALTRFDQAIETETGDDGHGTTMFDPWVSTGLEFFGDEVDESLVLFSIDTHMPAELKSAIAIEAASQSAMDATLTIDSLSLATNENEMDGMDLPEILDRVIEINDKPASLEEFQSYWIEMYLPFLYQTSIEPDIIAGRLQTWVNYLEHSVKITPTDILNALKLLPMSFHSFDAKHKEISNASGIITDELAPHLVDDEVDFLQNWKQTRQLDSKSLRILKIKDAQLQIVVMLKIMELEKRFMTLNKIELPKPQKRKTKKKKAQGKEDLDQQLELYFERLCIWDSMMDTSQSANDATTPKLLQKGTDDIILHLRSLCKCLSDIYRPILPDTIDKLWSRCGGEEELLTFETGRMASSGSATKAALSAEKITKSNKKLPMDVDARVKLLESRIRGPSTETAVTDAAWATKSDSKSVPKQMPTSSNINLLSGSRKAPSSTINLPFMKREIEMTKSLSSSSKTKSKPSNMSSTQSKASGSRRKITTPKKIPMAIMDGRNTETVVLRKRTALSPTTPRTRAERDFGLRLARTPTKSPSFVPMTAKRSTDGIDGPVISSPRKLMRTLTGSRSPTAQRHRTSLPISRIRLSPSSPSHNRIKQTKPADLTEIAPKRDLFTSFLQASAHSNDKDEA</sequence>
<feature type="region of interest" description="Disordered" evidence="1">
    <location>
        <begin position="949"/>
        <end position="981"/>
    </location>
</feature>
<evidence type="ECO:0000259" key="2">
    <source>
        <dbReference type="Pfam" id="PF08639"/>
    </source>
</evidence>
<dbReference type="GeneID" id="75910265"/>
<organism evidence="4 5">
    <name type="scientific">Umbelopsis ramanniana AG</name>
    <dbReference type="NCBI Taxonomy" id="1314678"/>
    <lineage>
        <taxon>Eukaryota</taxon>
        <taxon>Fungi</taxon>
        <taxon>Fungi incertae sedis</taxon>
        <taxon>Mucoromycota</taxon>
        <taxon>Mucoromycotina</taxon>
        <taxon>Umbelopsidomycetes</taxon>
        <taxon>Umbelopsidales</taxon>
        <taxon>Umbelopsidaceae</taxon>
        <taxon>Umbelopsis</taxon>
    </lineage>
</organism>
<feature type="domain" description="Treslin N-terminal" evidence="3">
    <location>
        <begin position="17"/>
        <end position="199"/>
    </location>
</feature>
<dbReference type="Proteomes" id="UP001206595">
    <property type="component" value="Unassembled WGS sequence"/>
</dbReference>
<evidence type="ECO:0000313" key="4">
    <source>
        <dbReference type="EMBL" id="KAI8584515.1"/>
    </source>
</evidence>
<dbReference type="RefSeq" id="XP_051449519.1">
    <property type="nucleotide sequence ID" value="XM_051584915.1"/>
</dbReference>